<feature type="region of interest" description="Disordered" evidence="1">
    <location>
        <begin position="430"/>
        <end position="458"/>
    </location>
</feature>
<organism evidence="3">
    <name type="scientific">Cryptococcus bacillisporus CA1280</name>
    <dbReference type="NCBI Taxonomy" id="1296109"/>
    <lineage>
        <taxon>Eukaryota</taxon>
        <taxon>Fungi</taxon>
        <taxon>Dikarya</taxon>
        <taxon>Basidiomycota</taxon>
        <taxon>Agaricomycotina</taxon>
        <taxon>Tremellomycetes</taxon>
        <taxon>Tremellales</taxon>
        <taxon>Cryptococcaceae</taxon>
        <taxon>Cryptococcus</taxon>
        <taxon>Cryptococcus gattii species complex</taxon>
    </lineage>
</organism>
<evidence type="ECO:0000313" key="3">
    <source>
        <dbReference type="EMBL" id="KIR46680.1"/>
    </source>
</evidence>
<name>A0A0D0VNN4_CRYGA</name>
<dbReference type="PANTHER" id="PTHR36102">
    <property type="entry name" value="CHROMOSOME 10, WHOLE GENOME SHOTGUN SEQUENCE"/>
    <property type="match status" value="1"/>
</dbReference>
<proteinExistence type="predicted"/>
<feature type="region of interest" description="Disordered" evidence="1">
    <location>
        <begin position="94"/>
        <end position="177"/>
    </location>
</feature>
<dbReference type="AlphaFoldDB" id="A0A0D0VNN4"/>
<dbReference type="Pfam" id="PF11001">
    <property type="entry name" value="AFUB_07903_YDR124W_hel"/>
    <property type="match status" value="1"/>
</dbReference>
<accession>A0A0D0VNN4</accession>
<feature type="compositionally biased region" description="Low complexity" evidence="1">
    <location>
        <begin position="165"/>
        <end position="176"/>
    </location>
</feature>
<feature type="region of interest" description="Disordered" evidence="1">
    <location>
        <begin position="524"/>
        <end position="553"/>
    </location>
</feature>
<feature type="compositionally biased region" description="Polar residues" evidence="1">
    <location>
        <begin position="524"/>
        <end position="534"/>
    </location>
</feature>
<sequence>MPRIAARTECYDTLRECMRHYKAKRDHLLHNLGKTSYIDGSQFVVAFISPKGEVHTYQSALLKETFEKGGKGDGGGILNMDALRYHASILKGKLKKRREEEGKGTMKKAFGEGSSASTTSAAAGGSDEEEAEEEAEDDDSEEVDPDKTLVDEPATPLLEATSVKPPSSNATSPTSNEHCVTLQQEEVAPYFAKRFAAVQQDTCKLVAKAWIKVIEPKKQSKFPYNKGENAKPKWWPDGVPHRAPDHLSKEQRIVLLIHLLRSGLARVADLELSTASIMAWITYERFEILRELCLVGRADEHRRQNGRAEDMNKPLVIPIPESLRRTVQAGSASDGSELPPPFNTVNPLTTTNTTNAISTINTANPRKRSVSPLAVPEPNLTIPIPQAKRTKAKPQFLHTPLQPSDVSWRATGHVPNHHLPFTPLGMQLVDPRQQQPSPHHDSFSYHPRKPHTSHPHHMQIPTQRFQQPGSMIRHHSMYELSMDYNNKPPVYFTPPMPSPVVNDFQGGVQGDNDQAFVFINHSNSNQTASSQGTNPQTSLSSTQPSLSSAPISAPNPISAPLPIIQPISIASTPTSAEFARSASAQGYMQQQQLEYLETHPPQGFGYISPGSSSQTEPSLAFPRFAFEGDRYDYGMPSIEDNGF</sequence>
<feature type="compositionally biased region" description="Low complexity" evidence="1">
    <location>
        <begin position="113"/>
        <end position="125"/>
    </location>
</feature>
<reference evidence="3" key="1">
    <citation type="submission" date="2015-01" db="EMBL/GenBank/DDBJ databases">
        <title>The Genome Sequence of Cryptococcus gattii CA1280.</title>
        <authorList>
            <consortium name="The Broad Institute Genomics Platform"/>
            <person name="Cuomo C."/>
            <person name="Litvintseva A."/>
            <person name="Chen Y."/>
            <person name="Heitman J."/>
            <person name="Sun S."/>
            <person name="Springer D."/>
            <person name="Dromer F."/>
            <person name="Young S."/>
            <person name="Zeng Q."/>
            <person name="Gargeya S."/>
            <person name="Abouelleil A."/>
            <person name="Alvarado L."/>
            <person name="Chapman S.B."/>
            <person name="Gainer-Dewar J."/>
            <person name="Goldberg J."/>
            <person name="Griggs A."/>
            <person name="Gujja S."/>
            <person name="Hansen M."/>
            <person name="Howarth C."/>
            <person name="Imamovic A."/>
            <person name="Larimer J."/>
            <person name="Murphy C."/>
            <person name="Naylor J."/>
            <person name="Pearson M."/>
            <person name="Priest M."/>
            <person name="Roberts A."/>
            <person name="Saif S."/>
            <person name="Shea T."/>
            <person name="Sykes S."/>
            <person name="Wortman J."/>
            <person name="Nusbaum C."/>
            <person name="Birren B."/>
        </authorList>
    </citation>
    <scope>NUCLEOTIDE SEQUENCE [LARGE SCALE GENOMIC DNA]</scope>
    <source>
        <strain evidence="3">CA1280</strain>
    </source>
</reference>
<feature type="compositionally biased region" description="Basic residues" evidence="1">
    <location>
        <begin position="446"/>
        <end position="457"/>
    </location>
</feature>
<feature type="compositionally biased region" description="Acidic residues" evidence="1">
    <location>
        <begin position="126"/>
        <end position="144"/>
    </location>
</feature>
<gene>
    <name evidence="3" type="ORF">I312_04169</name>
</gene>
<evidence type="ECO:0000256" key="1">
    <source>
        <dbReference type="SAM" id="MobiDB-lite"/>
    </source>
</evidence>
<dbReference type="EMBL" id="KN847983">
    <property type="protein sequence ID" value="KIR46680.1"/>
    <property type="molecule type" value="Genomic_DNA"/>
</dbReference>
<dbReference type="HOGENOM" id="CLU_425786_0_0_1"/>
<dbReference type="InterPro" id="IPR021264">
    <property type="entry name" value="AFUB_079030/YDR124W-like"/>
</dbReference>
<evidence type="ECO:0000259" key="2">
    <source>
        <dbReference type="Pfam" id="PF11001"/>
    </source>
</evidence>
<dbReference type="PANTHER" id="PTHR36102:SF1">
    <property type="entry name" value="YDR124W-LIKE HELICAL BUNDLE DOMAIN-CONTAINING PROTEIN"/>
    <property type="match status" value="1"/>
</dbReference>
<dbReference type="OrthoDB" id="5338458at2759"/>
<feature type="domain" description="Subtelomeric hrmA-associated cluster protein AFUB-079030/YDR124W-like helical bundle" evidence="2">
    <location>
        <begin position="183"/>
        <end position="296"/>
    </location>
</feature>
<dbReference type="InterPro" id="IPR047092">
    <property type="entry name" value="AFUB_07903/YDR124W-like_hel"/>
</dbReference>
<feature type="region of interest" description="Disordered" evidence="1">
    <location>
        <begin position="331"/>
        <end position="351"/>
    </location>
</feature>
<feature type="compositionally biased region" description="Low complexity" evidence="1">
    <location>
        <begin position="535"/>
        <end position="553"/>
    </location>
</feature>
<protein>
    <submittedName>
        <fullName evidence="3">Unplaced genomic scaffold supercont1.11, whole genome shotgun sequence</fullName>
    </submittedName>
</protein>